<dbReference type="PANTHER" id="PTHR30244">
    <property type="entry name" value="TRANSAMINASE"/>
    <property type="match status" value="1"/>
</dbReference>
<dbReference type="GO" id="GO:0008483">
    <property type="term" value="F:transaminase activity"/>
    <property type="evidence" value="ECO:0007669"/>
    <property type="project" value="UniProtKB-KW"/>
</dbReference>
<comment type="similarity">
    <text evidence="1 2">Belongs to the DegT/DnrJ/EryC1 family.</text>
</comment>
<dbReference type="Pfam" id="PF01041">
    <property type="entry name" value="DegT_DnrJ_EryC1"/>
    <property type="match status" value="1"/>
</dbReference>
<dbReference type="SUPFAM" id="SSF53383">
    <property type="entry name" value="PLP-dependent transferases"/>
    <property type="match status" value="1"/>
</dbReference>
<gene>
    <name evidence="3" type="ORF">QSG27_21805</name>
</gene>
<dbReference type="InterPro" id="IPR000653">
    <property type="entry name" value="DegT/StrS_aminotransferase"/>
</dbReference>
<proteinExistence type="inferred from homology"/>
<name>A0ABU0WP58_9PROT</name>
<evidence type="ECO:0000256" key="1">
    <source>
        <dbReference type="ARBA" id="ARBA00037999"/>
    </source>
</evidence>
<keyword evidence="2" id="KW-0663">Pyridoxal phosphate</keyword>
<dbReference type="EMBL" id="JAUJFI010000136">
    <property type="protein sequence ID" value="MDQ2105349.1"/>
    <property type="molecule type" value="Genomic_DNA"/>
</dbReference>
<keyword evidence="3" id="KW-0808">Transferase</keyword>
<dbReference type="PIRSF" id="PIRSF000390">
    <property type="entry name" value="PLP_StrS"/>
    <property type="match status" value="1"/>
</dbReference>
<evidence type="ECO:0000256" key="2">
    <source>
        <dbReference type="RuleBase" id="RU004508"/>
    </source>
</evidence>
<dbReference type="RefSeq" id="WP_306709820.1">
    <property type="nucleotide sequence ID" value="NZ_JAUJFI010000136.1"/>
</dbReference>
<dbReference type="InterPro" id="IPR015421">
    <property type="entry name" value="PyrdxlP-dep_Trfase_major"/>
</dbReference>
<keyword evidence="3" id="KW-0032">Aminotransferase</keyword>
<dbReference type="InterPro" id="IPR015422">
    <property type="entry name" value="PyrdxlP-dep_Trfase_small"/>
</dbReference>
<protein>
    <submittedName>
        <fullName evidence="3">DegT/DnrJ/EryC1/StrS family aminotransferase</fullName>
    </submittedName>
</protein>
<feature type="non-terminal residue" evidence="3">
    <location>
        <position position="401"/>
    </location>
</feature>
<reference evidence="3 4" key="1">
    <citation type="submission" date="2023-06" db="EMBL/GenBank/DDBJ databases">
        <title>Azospirillum isscasensis sp.nov, a bacterium isolated from rhizosphere soil of rice.</title>
        <authorList>
            <person name="Wang H."/>
        </authorList>
    </citation>
    <scope>NUCLEOTIDE SEQUENCE [LARGE SCALE GENOMIC DNA]</scope>
    <source>
        <strain evidence="3 4">C340-1</strain>
    </source>
</reference>
<dbReference type="Proteomes" id="UP001227317">
    <property type="component" value="Unassembled WGS sequence"/>
</dbReference>
<evidence type="ECO:0000313" key="3">
    <source>
        <dbReference type="EMBL" id="MDQ2105349.1"/>
    </source>
</evidence>
<dbReference type="Gene3D" id="3.40.640.10">
    <property type="entry name" value="Type I PLP-dependent aspartate aminotransferase-like (Major domain)"/>
    <property type="match status" value="1"/>
</dbReference>
<accession>A0ABU0WP58</accession>
<sequence length="401" mass="43986">MIPRLRPPFSLSSLLRAALPADDAVEERFERAFAEAFGFSHGLFFPYGRSALYALLKGLGWADREVLCPAYTCSVVPHAIVLSGNRIRFADSGINHFNVSPDALATALRPETAMVVLTPLFGYPLDRAACHAAIAARAPGAFVLYDLAQGFGAQDADGLQAAGADAALFSFGIGKMMSTFYGGMLLLKDKTVHEAVRDYRNRHFAPALPQGAGLLLYGLATWLAFREPALTVVDRLEHGTSLLDRFTKYYYATDRPRLPEDALVRPTRLQSRLGLRELAHYQARVEARRAIARHYEERLGCEGVAVFGHSATPTYSVFPLAVADPHSARRALAARGIQVGTLIDYACPDLPGYELHAGTGPRARVWGRSMINLPNWPGMSRPAADRTVDALLHWRDEAARR</sequence>
<keyword evidence="4" id="KW-1185">Reference proteome</keyword>
<organism evidence="3 4">
    <name type="scientific">Azospirillum isscasi</name>
    <dbReference type="NCBI Taxonomy" id="3053926"/>
    <lineage>
        <taxon>Bacteria</taxon>
        <taxon>Pseudomonadati</taxon>
        <taxon>Pseudomonadota</taxon>
        <taxon>Alphaproteobacteria</taxon>
        <taxon>Rhodospirillales</taxon>
        <taxon>Azospirillaceae</taxon>
        <taxon>Azospirillum</taxon>
    </lineage>
</organism>
<comment type="caution">
    <text evidence="3">The sequence shown here is derived from an EMBL/GenBank/DDBJ whole genome shotgun (WGS) entry which is preliminary data.</text>
</comment>
<evidence type="ECO:0000313" key="4">
    <source>
        <dbReference type="Proteomes" id="UP001227317"/>
    </source>
</evidence>
<dbReference type="InterPro" id="IPR015424">
    <property type="entry name" value="PyrdxlP-dep_Trfase"/>
</dbReference>
<dbReference type="Gene3D" id="3.90.1150.10">
    <property type="entry name" value="Aspartate Aminotransferase, domain 1"/>
    <property type="match status" value="1"/>
</dbReference>
<dbReference type="PANTHER" id="PTHR30244:SF34">
    <property type="entry name" value="DTDP-4-AMINO-4,6-DIDEOXYGALACTOSE TRANSAMINASE"/>
    <property type="match status" value="1"/>
</dbReference>